<dbReference type="PROSITE" id="PS50012">
    <property type="entry name" value="RCC1_3"/>
    <property type="match status" value="1"/>
</dbReference>
<dbReference type="SUPFAM" id="SSF50985">
    <property type="entry name" value="RCC1/BLIP-II"/>
    <property type="match status" value="2"/>
</dbReference>
<reference evidence="5" key="1">
    <citation type="submission" date="2022-08" db="EMBL/GenBank/DDBJ databases">
        <title>Novel sulfate-reducing endosymbionts in the free-living metamonad Anaeramoeba.</title>
        <authorList>
            <person name="Jerlstrom-Hultqvist J."/>
            <person name="Cepicka I."/>
            <person name="Gallot-Lavallee L."/>
            <person name="Salas-Leiva D."/>
            <person name="Curtis B.A."/>
            <person name="Zahonova K."/>
            <person name="Pipaliya S."/>
            <person name="Dacks J."/>
            <person name="Roger A.J."/>
        </authorList>
    </citation>
    <scope>NUCLEOTIDE SEQUENCE</scope>
    <source>
        <strain evidence="5">Schooner1</strain>
    </source>
</reference>
<dbReference type="Proteomes" id="UP001146793">
    <property type="component" value="Unassembled WGS sequence"/>
</dbReference>
<keyword evidence="1" id="KW-0677">Repeat</keyword>
<dbReference type="SUPFAM" id="SSF54695">
    <property type="entry name" value="POZ domain"/>
    <property type="match status" value="1"/>
</dbReference>
<dbReference type="AlphaFoldDB" id="A0AAV7YC97"/>
<sequence length="582" mass="67644">MSRVYYFDQNSLKRAQIQEFEPITQIKIPKKYGKIVGLTGGSIHAIHLYEGGECVLYDQSQVYETKFENEDEKVLKFTSGYHHSMILTNYYNVYAASVNQSGQCAILNRGELRPPAKVTYFEKRDLVVHDVICGVTNTFFLCRKKNKSQEMQEDGYQLYSCGFKTRNGNGTDKDLHVPTYVTKNVEQLFTGNYSYHFFIIKTNGDLFGSGEGKNGKLGNKKTDLQLSLVPINLPLELTTDDILEMQNGYYHSVLLTKNGEIWTCGKSRSTGLESDVYEFTRFTKLSNHFITKISIGRTINFVITSKNEVFCWGSYMSTTDSTEPKKIELPDLEEFSGVEIVNTSLYPFIYESVRNGFVIDFLNLLASENFTDIEIHEQKAHKAILQCRIGLRVDSIKQTFEEHFTKEEFERVLQWAYGEKRFGFELNQKMKQYFHIQNCNSKRLINDISELYNDEESKDFLIKIKDFEEEDEDEKDEDEDEDEAFEEIPVHKCVLFARSGLYREMFKNVQTETNEVQDYSNKTLESLEIITKYFYTGNIHLTADDDPKLILEELQDASDYYQLTDPLRLNGLLKKMKLQYKL</sequence>
<dbReference type="InterPro" id="IPR000210">
    <property type="entry name" value="BTB/POZ_dom"/>
</dbReference>
<name>A0AAV7YC97_9EUKA</name>
<dbReference type="Pfam" id="PF00651">
    <property type="entry name" value="BTB"/>
    <property type="match status" value="1"/>
</dbReference>
<evidence type="ECO:0000256" key="1">
    <source>
        <dbReference type="ARBA" id="ARBA00022737"/>
    </source>
</evidence>
<evidence type="ECO:0000256" key="2">
    <source>
        <dbReference type="PROSITE-ProRule" id="PRU00235"/>
    </source>
</evidence>
<dbReference type="EMBL" id="JAOAOG010000329">
    <property type="protein sequence ID" value="KAJ6228174.1"/>
    <property type="molecule type" value="Genomic_DNA"/>
</dbReference>
<dbReference type="Gene3D" id="3.30.710.10">
    <property type="entry name" value="Potassium Channel Kv1.1, Chain A"/>
    <property type="match status" value="1"/>
</dbReference>
<dbReference type="InterPro" id="IPR000408">
    <property type="entry name" value="Reg_chr_condens"/>
</dbReference>
<evidence type="ECO:0000313" key="6">
    <source>
        <dbReference type="Proteomes" id="UP001146793"/>
    </source>
</evidence>
<dbReference type="InterPro" id="IPR051210">
    <property type="entry name" value="Ub_ligase/GEF_domain"/>
</dbReference>
<dbReference type="PANTHER" id="PTHR22870">
    <property type="entry name" value="REGULATOR OF CHROMOSOME CONDENSATION"/>
    <property type="match status" value="1"/>
</dbReference>
<dbReference type="Gene3D" id="2.130.10.30">
    <property type="entry name" value="Regulator of chromosome condensation 1/beta-lactamase-inhibitor protein II"/>
    <property type="match status" value="1"/>
</dbReference>
<dbReference type="CDD" id="cd18186">
    <property type="entry name" value="BTB_POZ_ZBTB_KLHL-like"/>
    <property type="match status" value="1"/>
</dbReference>
<proteinExistence type="predicted"/>
<evidence type="ECO:0000313" key="7">
    <source>
        <dbReference type="Proteomes" id="UP001150062"/>
    </source>
</evidence>
<reference evidence="4" key="2">
    <citation type="submission" date="2022-08" db="EMBL/GenBank/DDBJ databases">
        <title>Novel sulphate-reducing endosymbionts in the free-living metamonad Anaeramoeba.</title>
        <authorList>
            <person name="Jerlstrom-Hultqvist J."/>
            <person name="Cepicka I."/>
            <person name="Gallot-Lavallee L."/>
            <person name="Salas-Leiva D."/>
            <person name="Curtis B.A."/>
            <person name="Zahonova K."/>
            <person name="Pipaliya S."/>
            <person name="Dacks J."/>
            <person name="Roger A.J."/>
        </authorList>
    </citation>
    <scope>NUCLEOTIDE SEQUENCE</scope>
    <source>
        <strain evidence="4">Busselton2</strain>
    </source>
</reference>
<comment type="caution">
    <text evidence="4">The sequence shown here is derived from an EMBL/GenBank/DDBJ whole genome shotgun (WGS) entry which is preliminary data.</text>
</comment>
<feature type="domain" description="BTB" evidence="3">
    <location>
        <begin position="458"/>
        <end position="543"/>
    </location>
</feature>
<dbReference type="EMBL" id="JANTQA010000070">
    <property type="protein sequence ID" value="KAJ3426217.1"/>
    <property type="molecule type" value="Genomic_DNA"/>
</dbReference>
<evidence type="ECO:0000259" key="3">
    <source>
        <dbReference type="PROSITE" id="PS50097"/>
    </source>
</evidence>
<evidence type="ECO:0000313" key="4">
    <source>
        <dbReference type="EMBL" id="KAJ3426217.1"/>
    </source>
</evidence>
<dbReference type="PROSITE" id="PS50097">
    <property type="entry name" value="BTB"/>
    <property type="match status" value="1"/>
</dbReference>
<organism evidence="4 6">
    <name type="scientific">Anaeramoeba flamelloides</name>
    <dbReference type="NCBI Taxonomy" id="1746091"/>
    <lineage>
        <taxon>Eukaryota</taxon>
        <taxon>Metamonada</taxon>
        <taxon>Anaeramoebidae</taxon>
        <taxon>Anaeramoeba</taxon>
    </lineage>
</organism>
<feature type="repeat" description="RCC1" evidence="2">
    <location>
        <begin position="204"/>
        <end position="258"/>
    </location>
</feature>
<evidence type="ECO:0000313" key="5">
    <source>
        <dbReference type="EMBL" id="KAJ6228174.1"/>
    </source>
</evidence>
<keyword evidence="7" id="KW-1185">Reference proteome</keyword>
<dbReference type="InterPro" id="IPR011333">
    <property type="entry name" value="SKP1/BTB/POZ_sf"/>
</dbReference>
<dbReference type="PANTHER" id="PTHR22870:SF408">
    <property type="entry name" value="OS09G0560450 PROTEIN"/>
    <property type="match status" value="1"/>
</dbReference>
<dbReference type="Proteomes" id="UP001150062">
    <property type="component" value="Unassembled WGS sequence"/>
</dbReference>
<protein>
    <submittedName>
        <fullName evidence="4">Regulator of chromosome condensation</fullName>
    </submittedName>
</protein>
<gene>
    <name evidence="4" type="ORF">M0812_28669</name>
    <name evidence="5" type="ORF">M0813_09001</name>
</gene>
<dbReference type="InterPro" id="IPR009091">
    <property type="entry name" value="RCC1/BLIP-II"/>
</dbReference>
<accession>A0AAV7YC97</accession>